<dbReference type="Gene3D" id="2.60.40.1360">
    <property type="match status" value="1"/>
</dbReference>
<comment type="catalytic activity">
    <reaction evidence="1">
        <text>Hydrolysis of terminal, non-reducing alpha-D-mannose residues in alpha-D-mannosides.</text>
        <dbReference type="EC" id="3.2.1.24"/>
    </reaction>
</comment>
<dbReference type="EMBL" id="GEEE01020381">
    <property type="protein sequence ID" value="JAP42844.1"/>
    <property type="molecule type" value="Transcribed_RNA"/>
</dbReference>
<dbReference type="SUPFAM" id="SSF88688">
    <property type="entry name" value="Families 57/38 glycoside transferase middle domain"/>
    <property type="match status" value="1"/>
</dbReference>
<evidence type="ECO:0000256" key="6">
    <source>
        <dbReference type="ARBA" id="ARBA00022833"/>
    </source>
</evidence>
<evidence type="ECO:0000256" key="5">
    <source>
        <dbReference type="ARBA" id="ARBA00022801"/>
    </source>
</evidence>
<dbReference type="InterPro" id="IPR011013">
    <property type="entry name" value="Gal_mutarotase_sf_dom"/>
</dbReference>
<comment type="cofactor">
    <cofactor evidence="10">
        <name>Zn(2+)</name>
        <dbReference type="ChEBI" id="CHEBI:29105"/>
    </cofactor>
    <text evidence="10">Binds 1 zinc ion per subunit.</text>
</comment>
<dbReference type="InterPro" id="IPR027291">
    <property type="entry name" value="Glyco_hydro_38_N_sf"/>
</dbReference>
<keyword evidence="8" id="KW-0325">Glycoprotein</keyword>
<dbReference type="AlphaFoldDB" id="A0A0X3NSR3"/>
<keyword evidence="10" id="KW-0732">Signal</keyword>
<dbReference type="Gene3D" id="1.20.1270.50">
    <property type="entry name" value="Glycoside hydrolase family 38, central domain"/>
    <property type="match status" value="2"/>
</dbReference>
<organism evidence="12">
    <name type="scientific">Schistocephalus solidus</name>
    <name type="common">Tapeworm</name>
    <dbReference type="NCBI Taxonomy" id="70667"/>
    <lineage>
        <taxon>Eukaryota</taxon>
        <taxon>Metazoa</taxon>
        <taxon>Spiralia</taxon>
        <taxon>Lophotrochozoa</taxon>
        <taxon>Platyhelminthes</taxon>
        <taxon>Cestoda</taxon>
        <taxon>Eucestoda</taxon>
        <taxon>Diphyllobothriidea</taxon>
        <taxon>Diphyllobothriidae</taxon>
        <taxon>Schistocephalus</taxon>
    </lineage>
</organism>
<dbReference type="Gene3D" id="2.70.98.30">
    <property type="entry name" value="Golgi alpha-mannosidase II, domain 4"/>
    <property type="match status" value="1"/>
</dbReference>
<dbReference type="GO" id="GO:0046872">
    <property type="term" value="F:metal ion binding"/>
    <property type="evidence" value="ECO:0007669"/>
    <property type="project" value="UniProtKB-KW"/>
</dbReference>
<dbReference type="InterPro" id="IPR037094">
    <property type="entry name" value="Glyco_hydro_38_cen_sf"/>
</dbReference>
<reference evidence="12" key="1">
    <citation type="submission" date="2016-01" db="EMBL/GenBank/DDBJ databases">
        <title>Reference transcriptome for the parasite Schistocephalus solidus: insights into the molecular evolution of parasitism.</title>
        <authorList>
            <person name="Hebert F.O."/>
            <person name="Grambauer S."/>
            <person name="Barber I."/>
            <person name="Landry C.R."/>
            <person name="Aubin-Horth N."/>
        </authorList>
    </citation>
    <scope>NUCLEOTIDE SEQUENCE</scope>
</reference>
<accession>A0A0X3NSR3</accession>
<dbReference type="SMART" id="SM00872">
    <property type="entry name" value="Alpha-mann_mid"/>
    <property type="match status" value="1"/>
</dbReference>
<protein>
    <recommendedName>
        <fullName evidence="3 10">Alpha-mannosidase</fullName>
        <ecNumber evidence="10">3.2.1.-</ecNumber>
    </recommendedName>
</protein>
<dbReference type="SUPFAM" id="SSF88713">
    <property type="entry name" value="Glycoside hydrolase/deacetylase"/>
    <property type="match status" value="1"/>
</dbReference>
<evidence type="ECO:0000256" key="8">
    <source>
        <dbReference type="ARBA" id="ARBA00023180"/>
    </source>
</evidence>
<evidence type="ECO:0000256" key="7">
    <source>
        <dbReference type="ARBA" id="ARBA00023157"/>
    </source>
</evidence>
<dbReference type="InterPro" id="IPR011682">
    <property type="entry name" value="Glyco_hydro_38_C"/>
</dbReference>
<dbReference type="InterPro" id="IPR015341">
    <property type="entry name" value="Glyco_hydro_38_cen"/>
</dbReference>
<name>A0A0X3NSR3_SCHSO</name>
<dbReference type="FunFam" id="1.20.1270.50:FF:000002">
    <property type="entry name" value="Alpha-mannosidase"/>
    <property type="match status" value="1"/>
</dbReference>
<dbReference type="Pfam" id="PF07748">
    <property type="entry name" value="Glyco_hydro_38C"/>
    <property type="match status" value="1"/>
</dbReference>
<dbReference type="Gene3D" id="2.60.40.1180">
    <property type="entry name" value="Golgi alpha-mannosidase II"/>
    <property type="match status" value="1"/>
</dbReference>
<feature type="domain" description="Glycoside hydrolase family 38 central" evidence="11">
    <location>
        <begin position="363"/>
        <end position="456"/>
    </location>
</feature>
<dbReference type="InterPro" id="IPR050843">
    <property type="entry name" value="Glycosyl_Hydrlase_38"/>
</dbReference>
<keyword evidence="9 10" id="KW-0326">Glycosidase</keyword>
<keyword evidence="6 10" id="KW-0862">Zinc</keyword>
<dbReference type="GO" id="GO:0004559">
    <property type="term" value="F:alpha-mannosidase activity"/>
    <property type="evidence" value="ECO:0007669"/>
    <property type="project" value="UniProtKB-EC"/>
</dbReference>
<evidence type="ECO:0000256" key="10">
    <source>
        <dbReference type="RuleBase" id="RU361199"/>
    </source>
</evidence>
<proteinExistence type="inferred from homology"/>
<dbReference type="Gene3D" id="3.20.110.10">
    <property type="entry name" value="Glycoside hydrolase 38, N terminal domain"/>
    <property type="match status" value="1"/>
</dbReference>
<evidence type="ECO:0000313" key="12">
    <source>
        <dbReference type="EMBL" id="JAP42844.1"/>
    </source>
</evidence>
<gene>
    <name evidence="12" type="primary">MA2B1</name>
    <name evidence="12" type="ORF">TR160278</name>
</gene>
<dbReference type="PANTHER" id="PTHR11607">
    <property type="entry name" value="ALPHA-MANNOSIDASE"/>
    <property type="match status" value="1"/>
</dbReference>
<dbReference type="GO" id="GO:0006013">
    <property type="term" value="P:mannose metabolic process"/>
    <property type="evidence" value="ECO:0007669"/>
    <property type="project" value="InterPro"/>
</dbReference>
<evidence type="ECO:0000259" key="11">
    <source>
        <dbReference type="SMART" id="SM00872"/>
    </source>
</evidence>
<dbReference type="InterPro" id="IPR011330">
    <property type="entry name" value="Glyco_hydro/deAcase_b/a-brl"/>
</dbReference>
<dbReference type="GO" id="GO:0030246">
    <property type="term" value="F:carbohydrate binding"/>
    <property type="evidence" value="ECO:0007669"/>
    <property type="project" value="InterPro"/>
</dbReference>
<dbReference type="Pfam" id="PF09261">
    <property type="entry name" value="Alpha-mann_mid"/>
    <property type="match status" value="1"/>
</dbReference>
<dbReference type="SUPFAM" id="SSF74650">
    <property type="entry name" value="Galactose mutarotase-like"/>
    <property type="match status" value="1"/>
</dbReference>
<feature type="chain" id="PRO_5017845365" description="Alpha-mannosidase" evidence="10">
    <location>
        <begin position="22"/>
        <end position="1027"/>
    </location>
</feature>
<evidence type="ECO:0000256" key="3">
    <source>
        <dbReference type="ARBA" id="ARBA00012752"/>
    </source>
</evidence>
<keyword evidence="4 10" id="KW-0479">Metal-binding</keyword>
<dbReference type="PANTHER" id="PTHR11607:SF3">
    <property type="entry name" value="LYSOSOMAL ALPHA-MANNOSIDASE"/>
    <property type="match status" value="1"/>
</dbReference>
<dbReference type="GO" id="GO:0005764">
    <property type="term" value="C:lysosome"/>
    <property type="evidence" value="ECO:0007669"/>
    <property type="project" value="TreeGrafter"/>
</dbReference>
<dbReference type="CDD" id="cd10810">
    <property type="entry name" value="GH38N_AMII_LAM_like"/>
    <property type="match status" value="1"/>
</dbReference>
<dbReference type="InterPro" id="IPR000602">
    <property type="entry name" value="Glyco_hydro_38_N"/>
</dbReference>
<comment type="similarity">
    <text evidence="2 10">Belongs to the glycosyl hydrolase 38 family.</text>
</comment>
<dbReference type="InterPro" id="IPR028995">
    <property type="entry name" value="Glyco_hydro_57/38_cen_sf"/>
</dbReference>
<dbReference type="InterPro" id="IPR013780">
    <property type="entry name" value="Glyco_hydro_b"/>
</dbReference>
<dbReference type="FunFam" id="3.20.110.10:FF:000001">
    <property type="entry name" value="Alpha-mannosidase"/>
    <property type="match status" value="1"/>
</dbReference>
<sequence>MLGIRALPFLLFYCLLREVFSEEECGYSLCNVGKPGFLNVHLIPHTHDDVGWLKTIDQYYYGYASMFQQAGVQYILDSVIQSLLADSTRKFTYVEMAFFERWWRLQSLSTQNSVRHLVRCGQLEFALGGWSMNDEAVVHYSDSVDQLTRGLTFIKETFGECGRPRVAWQIDPFGHARDQAQLFLEAGFDGVFFQRMDFREKRLRLQQRQMEVLWRPNVTGENRGLFTHMLFQSYCSPPGFCFDSKCSDDPIIDDPAAKDYNVHTRVQQFINYVENVARSYGTNHIFVPMGCDFTYENANQNFVNMDRLIRHVNSLQVTAGSNVNLLYSSPTCYTKAVNLEFNRQGTMPSRGGDFFPYASSGSAYWTGYFTSRPALKYFIRQSSALLTMCEQLHVLRPNVGAINTSVLSAGGLRRIITLEPDQVVDNLRRVMGVMQHHDAVTGTEKQHVANDYAERLQEAAYGCQRLVSAVASDLFEPGAKKSGFTYCSDRNISVCTVGSQSGDRDITVAVYNSMGWHRTDDWLRIPIFVRGRDTRALNFEITDLQTGQSLPLAVMPVPKSTERIPERRIQQHKANMEVLFQSGSNRAPILPTAFSLFRLSIRNRTRWLPLARSHRPATSAYSLEVDERQRPVFIYTPSRGQPLRVTVDVLYYRSEYFPRPSSGAYLFRAESPAIPFESIVSKVVQNDLVTEIHTTFSDWAQVVARLYNDNRMEVEWVVGPLPDLAISTTEVIVRYTLEGEGLQPGKSGEFFTDSMGRTLIRRLRNHRPDWNLNYTYHEPRPIEGNYYPIVNRIMLKGSGPQAMGFGVYPDRAEGGSSLEDLEVELMVHRSTAMDDGLGVGEPLVERGIADGLIVKGTHTLILGPLRLVEEADVVLAQEISRPLLPLFLDSAVRAPEQQVSILTRPLPPGIHLLTFMQWPIDGRKRKRVNAKSTSVLVRLENIGNHATTVNLNDQFSLGQVGKVTELTLTANQERIAAEANRLHWPTEGTKYSSAKKASLSNNTLSLVAGEIKTLILEFVNSALKGRS</sequence>
<evidence type="ECO:0000256" key="2">
    <source>
        <dbReference type="ARBA" id="ARBA00009792"/>
    </source>
</evidence>
<evidence type="ECO:0000256" key="4">
    <source>
        <dbReference type="ARBA" id="ARBA00022723"/>
    </source>
</evidence>
<keyword evidence="7" id="KW-1015">Disulfide bond</keyword>
<evidence type="ECO:0000256" key="1">
    <source>
        <dbReference type="ARBA" id="ARBA00000365"/>
    </source>
</evidence>
<dbReference type="Pfam" id="PF01074">
    <property type="entry name" value="Glyco_hydro_38N"/>
    <property type="match status" value="1"/>
</dbReference>
<feature type="signal peptide" evidence="10">
    <location>
        <begin position="1"/>
        <end position="21"/>
    </location>
</feature>
<dbReference type="EC" id="3.2.1.-" evidence="10"/>
<keyword evidence="5 10" id="KW-0378">Hydrolase</keyword>
<dbReference type="FunFam" id="1.20.1270.50:FF:000003">
    <property type="entry name" value="Alpha-mannosidase"/>
    <property type="match status" value="1"/>
</dbReference>
<evidence type="ECO:0000256" key="9">
    <source>
        <dbReference type="ARBA" id="ARBA00023295"/>
    </source>
</evidence>